<dbReference type="InterPro" id="IPR013332">
    <property type="entry name" value="KPR_N"/>
</dbReference>
<evidence type="ECO:0000256" key="3">
    <source>
        <dbReference type="ARBA" id="ARBA00013014"/>
    </source>
</evidence>
<keyword evidence="9" id="KW-0566">Pantothenate biosynthesis</keyword>
<proteinExistence type="inferred from homology"/>
<keyword evidence="5 9" id="KW-0521">NADP</keyword>
<sequence>MHFLIAGPGALGCLLFSKLFRGIRGTAHTLGLLDYNGRRAEALSRSGILYYLGDNKYAVPTDVAAVPQAATPADVIVFCVKSYDLRNSLDYWNPLINEKTLLIFMQNGIAHLDLGTHLHDGTVAYGTTTEGATLLAPGQVRHAGSGRTFLGFPQSVENHFLDLLEKTKTCFENGGLQTDVTDQIMTRLWSKLFINVGINALTATLNCRNGELLSLAGVRDRMKTAVDEAVEIARRLQIDIIEDPYRTTLLVAEKTADNISSMLQDVRNCKKTEIDAINGAIEKAGKKLHIPTPENSRLTREIKSIEENYPQYP</sequence>
<reference evidence="12" key="1">
    <citation type="submission" date="2020-09" db="EMBL/GenBank/DDBJ databases">
        <title>Desulfogranum mesoprofundum gen. nov., sp. nov., a novel mesophilic, sulfate-reducing chemolithoautotroph isolated from a deep-sea hydrothermal vent chimney in the Suiyo Seamount.</title>
        <authorList>
            <person name="Hashimoto Y."/>
            <person name="Nakagawa S."/>
        </authorList>
    </citation>
    <scope>NUCLEOTIDE SEQUENCE</scope>
    <source>
        <strain evidence="12">KT2</strain>
    </source>
</reference>
<evidence type="ECO:0000256" key="9">
    <source>
        <dbReference type="RuleBase" id="RU362068"/>
    </source>
</evidence>
<gene>
    <name evidence="12" type="primary">panE</name>
    <name evidence="12" type="ORF">DGMP_02650</name>
</gene>
<feature type="domain" description="Ketopantoate reductase N-terminal" evidence="10">
    <location>
        <begin position="4"/>
        <end position="151"/>
    </location>
</feature>
<dbReference type="InterPro" id="IPR013752">
    <property type="entry name" value="KPA_reductase"/>
</dbReference>
<dbReference type="EMBL" id="AP024086">
    <property type="protein sequence ID" value="BCL59572.1"/>
    <property type="molecule type" value="Genomic_DNA"/>
</dbReference>
<dbReference type="Proteomes" id="UP000826725">
    <property type="component" value="Chromosome"/>
</dbReference>
<dbReference type="AlphaFoldDB" id="A0A8D5JKI3"/>
<evidence type="ECO:0000256" key="1">
    <source>
        <dbReference type="ARBA" id="ARBA00004994"/>
    </source>
</evidence>
<dbReference type="InterPro" id="IPR050838">
    <property type="entry name" value="Ketopantoate_reductase"/>
</dbReference>
<dbReference type="Pfam" id="PF02558">
    <property type="entry name" value="ApbA"/>
    <property type="match status" value="1"/>
</dbReference>
<dbReference type="PANTHER" id="PTHR43765">
    <property type="entry name" value="2-DEHYDROPANTOATE 2-REDUCTASE-RELATED"/>
    <property type="match status" value="1"/>
</dbReference>
<evidence type="ECO:0000259" key="11">
    <source>
        <dbReference type="Pfam" id="PF08546"/>
    </source>
</evidence>
<evidence type="ECO:0000256" key="5">
    <source>
        <dbReference type="ARBA" id="ARBA00022857"/>
    </source>
</evidence>
<evidence type="ECO:0000256" key="4">
    <source>
        <dbReference type="ARBA" id="ARBA00019465"/>
    </source>
</evidence>
<evidence type="ECO:0000256" key="2">
    <source>
        <dbReference type="ARBA" id="ARBA00007870"/>
    </source>
</evidence>
<dbReference type="KEGG" id="dbk:DGMP_02650"/>
<evidence type="ECO:0000256" key="6">
    <source>
        <dbReference type="ARBA" id="ARBA00023002"/>
    </source>
</evidence>
<organism evidence="12 13">
    <name type="scientific">Desulfomarina profundi</name>
    <dbReference type="NCBI Taxonomy" id="2772557"/>
    <lineage>
        <taxon>Bacteria</taxon>
        <taxon>Pseudomonadati</taxon>
        <taxon>Thermodesulfobacteriota</taxon>
        <taxon>Desulfobulbia</taxon>
        <taxon>Desulfobulbales</taxon>
        <taxon>Desulfobulbaceae</taxon>
        <taxon>Desulfomarina</taxon>
    </lineage>
</organism>
<dbReference type="GO" id="GO:0015940">
    <property type="term" value="P:pantothenate biosynthetic process"/>
    <property type="evidence" value="ECO:0007669"/>
    <property type="project" value="UniProtKB-KW"/>
</dbReference>
<dbReference type="GO" id="GO:0005737">
    <property type="term" value="C:cytoplasm"/>
    <property type="evidence" value="ECO:0007669"/>
    <property type="project" value="TreeGrafter"/>
</dbReference>
<evidence type="ECO:0000256" key="7">
    <source>
        <dbReference type="ARBA" id="ARBA00032024"/>
    </source>
</evidence>
<keyword evidence="6 9" id="KW-0560">Oxidoreductase</keyword>
<comment type="function">
    <text evidence="9">Catalyzes the NADPH-dependent reduction of ketopantoate into pantoic acid.</text>
</comment>
<comment type="catalytic activity">
    <reaction evidence="8 9">
        <text>(R)-pantoate + NADP(+) = 2-dehydropantoate + NADPH + H(+)</text>
        <dbReference type="Rhea" id="RHEA:16233"/>
        <dbReference type="ChEBI" id="CHEBI:11561"/>
        <dbReference type="ChEBI" id="CHEBI:15378"/>
        <dbReference type="ChEBI" id="CHEBI:15980"/>
        <dbReference type="ChEBI" id="CHEBI:57783"/>
        <dbReference type="ChEBI" id="CHEBI:58349"/>
        <dbReference type="EC" id="1.1.1.169"/>
    </reaction>
</comment>
<dbReference type="RefSeq" id="WP_228855781.1">
    <property type="nucleotide sequence ID" value="NZ_AP024086.1"/>
</dbReference>
<dbReference type="EC" id="1.1.1.169" evidence="3 9"/>
<evidence type="ECO:0000313" key="12">
    <source>
        <dbReference type="EMBL" id="BCL59572.1"/>
    </source>
</evidence>
<dbReference type="PANTHER" id="PTHR43765:SF2">
    <property type="entry name" value="2-DEHYDROPANTOATE 2-REDUCTASE"/>
    <property type="match status" value="1"/>
</dbReference>
<evidence type="ECO:0000256" key="8">
    <source>
        <dbReference type="ARBA" id="ARBA00048793"/>
    </source>
</evidence>
<comment type="similarity">
    <text evidence="2 9">Belongs to the ketopantoate reductase family.</text>
</comment>
<comment type="pathway">
    <text evidence="1 9">Cofactor biosynthesis; (R)-pantothenate biosynthesis; (R)-pantoate from 3-methyl-2-oxobutanoate: step 2/2.</text>
</comment>
<dbReference type="GO" id="GO:0050661">
    <property type="term" value="F:NADP binding"/>
    <property type="evidence" value="ECO:0007669"/>
    <property type="project" value="TreeGrafter"/>
</dbReference>
<evidence type="ECO:0000313" key="13">
    <source>
        <dbReference type="Proteomes" id="UP000826725"/>
    </source>
</evidence>
<keyword evidence="13" id="KW-1185">Reference proteome</keyword>
<dbReference type="GO" id="GO:0008677">
    <property type="term" value="F:2-dehydropantoate 2-reductase activity"/>
    <property type="evidence" value="ECO:0007669"/>
    <property type="project" value="UniProtKB-EC"/>
</dbReference>
<dbReference type="Pfam" id="PF08546">
    <property type="entry name" value="ApbA_C"/>
    <property type="match status" value="1"/>
</dbReference>
<dbReference type="NCBIfam" id="TIGR00745">
    <property type="entry name" value="apbA_panE"/>
    <property type="match status" value="1"/>
</dbReference>
<evidence type="ECO:0000259" key="10">
    <source>
        <dbReference type="Pfam" id="PF02558"/>
    </source>
</evidence>
<name>A0A8D5JKI3_9BACT</name>
<dbReference type="InterPro" id="IPR003710">
    <property type="entry name" value="ApbA"/>
</dbReference>
<accession>A0A8D5JKI3</accession>
<protein>
    <recommendedName>
        <fullName evidence="4 9">2-dehydropantoate 2-reductase</fullName>
        <ecNumber evidence="3 9">1.1.1.169</ecNumber>
    </recommendedName>
    <alternativeName>
        <fullName evidence="7 9">Ketopantoate reductase</fullName>
    </alternativeName>
</protein>
<feature type="domain" description="Ketopantoate reductase C-terminal" evidence="11">
    <location>
        <begin position="184"/>
        <end position="306"/>
    </location>
</feature>